<name>J0WRL7_AURST</name>
<evidence type="ECO:0000313" key="1">
    <source>
        <dbReference type="EMBL" id="EJD34602.1"/>
    </source>
</evidence>
<dbReference type="InParanoid" id="J0WRL7"/>
<gene>
    <name evidence="1" type="ORF">AURDEDRAFT_176352</name>
</gene>
<sequence length="502" mass="56191">MDQGGPVITWRRRLLFDEDELSRVEDHARVLEQAKADAERALTAARLHFETLSSQVAEVHGRRDLLRTSTTHLRAQLAALAFQRLPLEVLRLVFLELAQDDDQRSINYSIGPHILVRTKTPFVLAAVSRRWRDLALTTSLLWTYIAVPTTNNARAVDYVEILLCRSGKCPVDVFLPWNMSATPKWTNTTTEGRILDLISAHTKRWRRFRLHIPKGAINLGKMVAFRCPTPMLEGSYIVCQEEAPGPASTTYLPFAPRIRSIYARNCQVVPSPQSVPLTHLHTLYLFASISCHTMWAILRLAPNVEFLSVETLSPPPDPDYRLASRLTLPRLLSLYALGDVCATFAANAQELALPSVNTIHTDTAYVLALSPLWQKLGRTVTSLRLHDDRINSAHIDALCPLARVYWVAFKNCVLTSDFLDALAEERAGSWVFPALEIVDLLPGSRLEPDNGDSFTRLIRARNGAHLRGLPGAPQKISGVAFDTQAVSRWIAEQVTFVLEESA</sequence>
<reference evidence="2" key="1">
    <citation type="journal article" date="2012" name="Science">
        <title>The Paleozoic origin of enzymatic lignin decomposition reconstructed from 31 fungal genomes.</title>
        <authorList>
            <person name="Floudas D."/>
            <person name="Binder M."/>
            <person name="Riley R."/>
            <person name="Barry K."/>
            <person name="Blanchette R.A."/>
            <person name="Henrissat B."/>
            <person name="Martinez A.T."/>
            <person name="Otillar R."/>
            <person name="Spatafora J.W."/>
            <person name="Yadav J.S."/>
            <person name="Aerts A."/>
            <person name="Benoit I."/>
            <person name="Boyd A."/>
            <person name="Carlson A."/>
            <person name="Copeland A."/>
            <person name="Coutinho P.M."/>
            <person name="de Vries R.P."/>
            <person name="Ferreira P."/>
            <person name="Findley K."/>
            <person name="Foster B."/>
            <person name="Gaskell J."/>
            <person name="Glotzer D."/>
            <person name="Gorecki P."/>
            <person name="Heitman J."/>
            <person name="Hesse C."/>
            <person name="Hori C."/>
            <person name="Igarashi K."/>
            <person name="Jurgens J.A."/>
            <person name="Kallen N."/>
            <person name="Kersten P."/>
            <person name="Kohler A."/>
            <person name="Kuees U."/>
            <person name="Kumar T.K.A."/>
            <person name="Kuo A."/>
            <person name="LaButti K."/>
            <person name="Larrondo L.F."/>
            <person name="Lindquist E."/>
            <person name="Ling A."/>
            <person name="Lombard V."/>
            <person name="Lucas S."/>
            <person name="Lundell T."/>
            <person name="Martin R."/>
            <person name="McLaughlin D.J."/>
            <person name="Morgenstern I."/>
            <person name="Morin E."/>
            <person name="Murat C."/>
            <person name="Nagy L.G."/>
            <person name="Nolan M."/>
            <person name="Ohm R.A."/>
            <person name="Patyshakuliyeva A."/>
            <person name="Rokas A."/>
            <person name="Ruiz-Duenas F.J."/>
            <person name="Sabat G."/>
            <person name="Salamov A."/>
            <person name="Samejima M."/>
            <person name="Schmutz J."/>
            <person name="Slot J.C."/>
            <person name="St John F."/>
            <person name="Stenlid J."/>
            <person name="Sun H."/>
            <person name="Sun S."/>
            <person name="Syed K."/>
            <person name="Tsang A."/>
            <person name="Wiebenga A."/>
            <person name="Young D."/>
            <person name="Pisabarro A."/>
            <person name="Eastwood D.C."/>
            <person name="Martin F."/>
            <person name="Cullen D."/>
            <person name="Grigoriev I.V."/>
            <person name="Hibbett D.S."/>
        </authorList>
    </citation>
    <scope>NUCLEOTIDE SEQUENCE [LARGE SCALE GENOMIC DNA]</scope>
    <source>
        <strain evidence="2">TFB10046</strain>
    </source>
</reference>
<dbReference type="eggNOG" id="ENOG502TH0K">
    <property type="taxonomic scope" value="Eukaryota"/>
</dbReference>
<dbReference type="Proteomes" id="UP000006514">
    <property type="component" value="Unassembled WGS sequence"/>
</dbReference>
<accession>J0WRL7</accession>
<dbReference type="KEGG" id="adl:AURDEDRAFT_176352"/>
<dbReference type="OrthoDB" id="3365698at2759"/>
<protein>
    <recommendedName>
        <fullName evidence="3">F-box domain-containing protein</fullName>
    </recommendedName>
</protein>
<keyword evidence="2" id="KW-1185">Reference proteome</keyword>
<evidence type="ECO:0008006" key="3">
    <source>
        <dbReference type="Google" id="ProtNLM"/>
    </source>
</evidence>
<dbReference type="OMA" id="DRINSAH"/>
<organism evidence="1 2">
    <name type="scientific">Auricularia subglabra (strain TFB-10046 / SS5)</name>
    <name type="common">White-rot fungus</name>
    <name type="synonym">Auricularia delicata (strain TFB10046)</name>
    <dbReference type="NCBI Taxonomy" id="717982"/>
    <lineage>
        <taxon>Eukaryota</taxon>
        <taxon>Fungi</taxon>
        <taxon>Dikarya</taxon>
        <taxon>Basidiomycota</taxon>
        <taxon>Agaricomycotina</taxon>
        <taxon>Agaricomycetes</taxon>
        <taxon>Auriculariales</taxon>
        <taxon>Auriculariaceae</taxon>
        <taxon>Auricularia</taxon>
    </lineage>
</organism>
<dbReference type="AlphaFoldDB" id="J0WRL7"/>
<evidence type="ECO:0000313" key="2">
    <source>
        <dbReference type="Proteomes" id="UP000006514"/>
    </source>
</evidence>
<proteinExistence type="predicted"/>
<dbReference type="EMBL" id="JH687933">
    <property type="protein sequence ID" value="EJD34602.1"/>
    <property type="molecule type" value="Genomic_DNA"/>
</dbReference>